<evidence type="ECO:0000256" key="8">
    <source>
        <dbReference type="SAM" id="MobiDB-lite"/>
    </source>
</evidence>
<reference evidence="10" key="1">
    <citation type="journal article" date="2023" name="Mol. Phylogenet. Evol.">
        <title>Genome-scale phylogeny and comparative genomics of the fungal order Sordariales.</title>
        <authorList>
            <person name="Hensen N."/>
            <person name="Bonometti L."/>
            <person name="Westerberg I."/>
            <person name="Brannstrom I.O."/>
            <person name="Guillou S."/>
            <person name="Cros-Aarteil S."/>
            <person name="Calhoun S."/>
            <person name="Haridas S."/>
            <person name="Kuo A."/>
            <person name="Mondo S."/>
            <person name="Pangilinan J."/>
            <person name="Riley R."/>
            <person name="LaButti K."/>
            <person name="Andreopoulos B."/>
            <person name="Lipzen A."/>
            <person name="Chen C."/>
            <person name="Yan M."/>
            <person name="Daum C."/>
            <person name="Ng V."/>
            <person name="Clum A."/>
            <person name="Steindorff A."/>
            <person name="Ohm R.A."/>
            <person name="Martin F."/>
            <person name="Silar P."/>
            <person name="Natvig D.O."/>
            <person name="Lalanne C."/>
            <person name="Gautier V."/>
            <person name="Ament-Velasquez S.L."/>
            <person name="Kruys A."/>
            <person name="Hutchinson M.I."/>
            <person name="Powell A.J."/>
            <person name="Barry K."/>
            <person name="Miller A.N."/>
            <person name="Grigoriev I.V."/>
            <person name="Debuchy R."/>
            <person name="Gladieux P."/>
            <person name="Hiltunen Thoren M."/>
            <person name="Johannesson H."/>
        </authorList>
    </citation>
    <scope>NUCLEOTIDE SEQUENCE</scope>
    <source>
        <strain evidence="10">CBS 141.50</strain>
    </source>
</reference>
<keyword evidence="6" id="KW-0143">Chaperone</keyword>
<dbReference type="SUPFAM" id="SSF54211">
    <property type="entry name" value="Ribosomal protein S5 domain 2-like"/>
    <property type="match status" value="1"/>
</dbReference>
<dbReference type="InterPro" id="IPR020568">
    <property type="entry name" value="Ribosomal_Su5_D2-typ_SF"/>
</dbReference>
<keyword evidence="11" id="KW-1185">Reference proteome</keyword>
<dbReference type="GO" id="GO:0005737">
    <property type="term" value="C:cytoplasm"/>
    <property type="evidence" value="ECO:0007669"/>
    <property type="project" value="UniProtKB-SubCell"/>
</dbReference>
<keyword evidence="4 7" id="KW-0547">Nucleotide-binding</keyword>
<dbReference type="Gene3D" id="1.20.120.790">
    <property type="entry name" value="Heat shock protein 90, C-terminal domain"/>
    <property type="match status" value="1"/>
</dbReference>
<feature type="binding site" evidence="7">
    <location>
        <position position="83"/>
    </location>
    <ligand>
        <name>ATP</name>
        <dbReference type="ChEBI" id="CHEBI:30616"/>
    </ligand>
</feature>
<dbReference type="GeneID" id="87815576"/>
<evidence type="ECO:0000313" key="10">
    <source>
        <dbReference type="EMBL" id="KAK4148269.1"/>
    </source>
</evidence>
<feature type="binding site" evidence="7">
    <location>
        <begin position="98"/>
        <end position="99"/>
    </location>
    <ligand>
        <name>ATP</name>
        <dbReference type="ChEBI" id="CHEBI:30616"/>
    </ligand>
</feature>
<dbReference type="PIRSF" id="PIRSF002583">
    <property type="entry name" value="Hsp90"/>
    <property type="match status" value="1"/>
</dbReference>
<dbReference type="InterPro" id="IPR019805">
    <property type="entry name" value="Heat_shock_protein_90_CS"/>
</dbReference>
<dbReference type="InterPro" id="IPR036890">
    <property type="entry name" value="HATPase_C_sf"/>
</dbReference>
<organism evidence="10 11">
    <name type="scientific">Dichotomopilus funicola</name>
    <dbReference type="NCBI Taxonomy" id="1934379"/>
    <lineage>
        <taxon>Eukaryota</taxon>
        <taxon>Fungi</taxon>
        <taxon>Dikarya</taxon>
        <taxon>Ascomycota</taxon>
        <taxon>Pezizomycotina</taxon>
        <taxon>Sordariomycetes</taxon>
        <taxon>Sordariomycetidae</taxon>
        <taxon>Sordariales</taxon>
        <taxon>Chaetomiaceae</taxon>
        <taxon>Dichotomopilus</taxon>
    </lineage>
</organism>
<feature type="binding site" evidence="7">
    <location>
        <position position="373"/>
    </location>
    <ligand>
        <name>ATP</name>
        <dbReference type="ChEBI" id="CHEBI:30616"/>
    </ligand>
</feature>
<sequence>MAETFEFQAEISQLLSLIINTVYSNKEIFLREIVSNASDALDKIRYESLSDPSKLDSNKDLRIDIIPDKVNKTLTIRDTGIGMTKADLVNNLGTIARSGTKQFMEALTAGADISMIGQFGVGFYSAYLVADRVTVVSKNNDDEQYIWESSAGGTFNITPDTEGEQLGRGTKIILHLKDEQQDYLNESRVKEVIKKHSEFISYPIFLHVQKETEKEVPDEEAEEVEEGEDKKPKIEEVDDEEEEKEKKPKTKKVKETSIEEEELNKQKPIWTRNPQDITQEEYAAFYKSLSNDWEDHLGVKHFSVEGQLEFRAILFVPKRAPFDLFETKKTKNNIKLYVRRVFITDDATDLVPEWLSFVKGVVDSEDLPLNLSRETLQQNKIMKVIKKNIVKKSLELFNEIAEDKEQFDKFYSAFSKNLKLGIHEDSQNRGILAKLLRFNSTKSGDEQTSLSDYVARMPEHQKNMYYITGESLKAVTKSPFLDSLKEKGFEVLFLVDPIDEYAMTQLKEFEGKKLVDITKDFELEETEEEKTQREAEEKEYEGLAKSLKNVLGDKVEKVVVSHKLVGAPCAIRTGQFGWSANMERIMKAQALRDTSMSSYMSSKKTFEISPKSPIVQELKKKVEADGENDKTVKSIVQLLFETSLLVSGFTIEEPAGFAERIHKLVSLGLNLDEEPEAAEDAPAADASVPAAETGDSAMEEVD</sequence>
<dbReference type="PROSITE" id="PS00298">
    <property type="entry name" value="HSP90"/>
    <property type="match status" value="1"/>
</dbReference>
<evidence type="ECO:0000256" key="2">
    <source>
        <dbReference type="ARBA" id="ARBA00008239"/>
    </source>
</evidence>
<dbReference type="PANTHER" id="PTHR11528">
    <property type="entry name" value="HEAT SHOCK PROTEIN 90 FAMILY MEMBER"/>
    <property type="match status" value="1"/>
</dbReference>
<keyword evidence="3" id="KW-0963">Cytoplasm</keyword>
<evidence type="ECO:0000256" key="4">
    <source>
        <dbReference type="ARBA" id="ARBA00022741"/>
    </source>
</evidence>
<feature type="binding site" evidence="7">
    <location>
        <position position="78"/>
    </location>
    <ligand>
        <name>ATP</name>
        <dbReference type="ChEBI" id="CHEBI:30616"/>
    </ligand>
</feature>
<comment type="caution">
    <text evidence="10">The sequence shown here is derived from an EMBL/GenBank/DDBJ whole genome shotgun (WGS) entry which is preliminary data.</text>
</comment>
<dbReference type="NCBIfam" id="NF003555">
    <property type="entry name" value="PRK05218.1"/>
    <property type="match status" value="1"/>
</dbReference>
<dbReference type="InterPro" id="IPR001404">
    <property type="entry name" value="Hsp90_fam"/>
</dbReference>
<feature type="binding site" evidence="7">
    <location>
        <position position="170"/>
    </location>
    <ligand>
        <name>ATP</name>
        <dbReference type="ChEBI" id="CHEBI:30616"/>
    </ligand>
</feature>
<dbReference type="Gene3D" id="3.30.565.10">
    <property type="entry name" value="Histidine kinase-like ATPase, C-terminal domain"/>
    <property type="match status" value="1"/>
</dbReference>
<dbReference type="PRINTS" id="PR00775">
    <property type="entry name" value="HEATSHOCK90"/>
</dbReference>
<comment type="similarity">
    <text evidence="2">Belongs to the heat shock protein 90 family.</text>
</comment>
<keyword evidence="10" id="KW-0346">Stress response</keyword>
<dbReference type="FunFam" id="1.20.120.790:FF:000001">
    <property type="entry name" value="Heat shock protein 90 alpha"/>
    <property type="match status" value="1"/>
</dbReference>
<dbReference type="InterPro" id="IPR003594">
    <property type="entry name" value="HATPase_dom"/>
</dbReference>
<dbReference type="GO" id="GO:0051082">
    <property type="term" value="F:unfolded protein binding"/>
    <property type="evidence" value="ECO:0007669"/>
    <property type="project" value="InterPro"/>
</dbReference>
<dbReference type="GO" id="GO:0016887">
    <property type="term" value="F:ATP hydrolysis activity"/>
    <property type="evidence" value="ECO:0007669"/>
    <property type="project" value="InterPro"/>
</dbReference>
<feature type="compositionally biased region" description="Low complexity" evidence="8">
    <location>
        <begin position="680"/>
        <end position="692"/>
    </location>
</feature>
<dbReference type="AlphaFoldDB" id="A0AAN6ZSC6"/>
<dbReference type="Gene3D" id="3.40.50.11260">
    <property type="match status" value="1"/>
</dbReference>
<dbReference type="GO" id="GO:0005524">
    <property type="term" value="F:ATP binding"/>
    <property type="evidence" value="ECO:0007669"/>
    <property type="project" value="UniProtKB-KW"/>
</dbReference>
<feature type="binding site" evidence="7">
    <location>
        <position position="36"/>
    </location>
    <ligand>
        <name>ATP</name>
        <dbReference type="ChEBI" id="CHEBI:30616"/>
    </ligand>
</feature>
<dbReference type="SMART" id="SM00387">
    <property type="entry name" value="HATPase_c"/>
    <property type="match status" value="1"/>
</dbReference>
<comment type="subcellular location">
    <subcellularLocation>
        <location evidence="1">Cytoplasm</location>
    </subcellularLocation>
</comment>
<dbReference type="Gene3D" id="3.30.230.80">
    <property type="match status" value="1"/>
</dbReference>
<feature type="domain" description="Histidine kinase/HSP90-like ATPase" evidence="9">
    <location>
        <begin position="25"/>
        <end position="180"/>
    </location>
</feature>
<evidence type="ECO:0000259" key="9">
    <source>
        <dbReference type="SMART" id="SM00387"/>
    </source>
</evidence>
<dbReference type="RefSeq" id="XP_062641640.1">
    <property type="nucleotide sequence ID" value="XM_062778963.1"/>
</dbReference>
<feature type="region of interest" description="Disordered" evidence="8">
    <location>
        <begin position="211"/>
        <end position="260"/>
    </location>
</feature>
<dbReference type="FunFam" id="3.30.230.80:FF:000001">
    <property type="entry name" value="Heat shock protein 90 alpha"/>
    <property type="match status" value="1"/>
</dbReference>
<evidence type="ECO:0000256" key="3">
    <source>
        <dbReference type="ARBA" id="ARBA00022490"/>
    </source>
</evidence>
<dbReference type="FunFam" id="3.30.565.10:FF:000001">
    <property type="entry name" value="Heat shock protein HSP 90-alpha"/>
    <property type="match status" value="1"/>
</dbReference>
<feature type="binding site" evidence="7">
    <location>
        <begin position="118"/>
        <end position="123"/>
    </location>
    <ligand>
        <name>ATP</name>
        <dbReference type="ChEBI" id="CHEBI:30616"/>
    </ligand>
</feature>
<feature type="region of interest" description="Disordered" evidence="8">
    <location>
        <begin position="675"/>
        <end position="702"/>
    </location>
</feature>
<feature type="binding site" evidence="7">
    <location>
        <position position="91"/>
    </location>
    <ligand>
        <name>ATP</name>
        <dbReference type="ChEBI" id="CHEBI:30616"/>
    </ligand>
</feature>
<protein>
    <submittedName>
        <fullName evidence="10">Heat shock protein 90</fullName>
    </submittedName>
</protein>
<dbReference type="EMBL" id="MU853554">
    <property type="protein sequence ID" value="KAK4148269.1"/>
    <property type="molecule type" value="Genomic_DNA"/>
</dbReference>
<dbReference type="Pfam" id="PF00183">
    <property type="entry name" value="HSP90"/>
    <property type="match status" value="1"/>
</dbReference>
<evidence type="ECO:0000313" key="11">
    <source>
        <dbReference type="Proteomes" id="UP001302676"/>
    </source>
</evidence>
<dbReference type="SUPFAM" id="SSF110942">
    <property type="entry name" value="HSP90 C-terminal domain"/>
    <property type="match status" value="1"/>
</dbReference>
<reference evidence="10" key="2">
    <citation type="submission" date="2023-05" db="EMBL/GenBank/DDBJ databases">
        <authorList>
            <consortium name="Lawrence Berkeley National Laboratory"/>
            <person name="Steindorff A."/>
            <person name="Hensen N."/>
            <person name="Bonometti L."/>
            <person name="Westerberg I."/>
            <person name="Brannstrom I.O."/>
            <person name="Guillou S."/>
            <person name="Cros-Aarteil S."/>
            <person name="Calhoun S."/>
            <person name="Haridas S."/>
            <person name="Kuo A."/>
            <person name="Mondo S."/>
            <person name="Pangilinan J."/>
            <person name="Riley R."/>
            <person name="Labutti K."/>
            <person name="Andreopoulos B."/>
            <person name="Lipzen A."/>
            <person name="Chen C."/>
            <person name="Yanf M."/>
            <person name="Daum C."/>
            <person name="Ng V."/>
            <person name="Clum A."/>
            <person name="Ohm R."/>
            <person name="Martin F."/>
            <person name="Silar P."/>
            <person name="Natvig D."/>
            <person name="Lalanne C."/>
            <person name="Gautier V."/>
            <person name="Ament-Velasquez S.L."/>
            <person name="Kruys A."/>
            <person name="Hutchinson M.I."/>
            <person name="Powell A.J."/>
            <person name="Barry K."/>
            <person name="Miller A.N."/>
            <person name="Grigoriev I.V."/>
            <person name="Debuchy R."/>
            <person name="Gladieux P."/>
            <person name="Thoren M.H."/>
            <person name="Johannesson H."/>
        </authorList>
    </citation>
    <scope>NUCLEOTIDE SEQUENCE</scope>
    <source>
        <strain evidence="10">CBS 141.50</strain>
    </source>
</reference>
<accession>A0AAN6ZSC6</accession>
<feature type="binding site" evidence="7">
    <location>
        <position position="32"/>
    </location>
    <ligand>
        <name>ATP</name>
        <dbReference type="ChEBI" id="CHEBI:30616"/>
    </ligand>
</feature>
<dbReference type="CDD" id="cd16927">
    <property type="entry name" value="HATPase_Hsp90-like"/>
    <property type="match status" value="1"/>
</dbReference>
<dbReference type="InterPro" id="IPR037196">
    <property type="entry name" value="HSP90_C"/>
</dbReference>
<gene>
    <name evidence="10" type="ORF">C8A04DRAFT_24071</name>
</gene>
<dbReference type="SUPFAM" id="SSF55874">
    <property type="entry name" value="ATPase domain of HSP90 chaperone/DNA topoisomerase II/histidine kinase"/>
    <property type="match status" value="1"/>
</dbReference>
<evidence type="ECO:0000256" key="1">
    <source>
        <dbReference type="ARBA" id="ARBA00004496"/>
    </source>
</evidence>
<dbReference type="FunFam" id="3.40.50.11260:FF:000001">
    <property type="entry name" value="Heat shock protein 90 alpha"/>
    <property type="match status" value="1"/>
</dbReference>
<dbReference type="HAMAP" id="MF_00505">
    <property type="entry name" value="HSP90"/>
    <property type="match status" value="1"/>
</dbReference>
<evidence type="ECO:0000256" key="6">
    <source>
        <dbReference type="ARBA" id="ARBA00023186"/>
    </source>
</evidence>
<dbReference type="Proteomes" id="UP001302676">
    <property type="component" value="Unassembled WGS sequence"/>
</dbReference>
<name>A0AAN6ZSC6_9PEZI</name>
<evidence type="ECO:0000256" key="7">
    <source>
        <dbReference type="PIRSR" id="PIRSR002583-1"/>
    </source>
</evidence>
<dbReference type="Pfam" id="PF02518">
    <property type="entry name" value="HATPase_c"/>
    <property type="match status" value="1"/>
</dbReference>
<keyword evidence="5 7" id="KW-0067">ATP-binding</keyword>
<evidence type="ECO:0000256" key="5">
    <source>
        <dbReference type="ARBA" id="ARBA00022840"/>
    </source>
</evidence>
<feature type="compositionally biased region" description="Acidic residues" evidence="8">
    <location>
        <begin position="216"/>
        <end position="227"/>
    </location>
</feature>
<dbReference type="InterPro" id="IPR020575">
    <property type="entry name" value="Hsp90_N"/>
</dbReference>
<dbReference type="GO" id="GO:0140662">
    <property type="term" value="F:ATP-dependent protein folding chaperone"/>
    <property type="evidence" value="ECO:0007669"/>
    <property type="project" value="InterPro"/>
</dbReference>
<proteinExistence type="inferred from homology"/>